<comment type="caution">
    <text evidence="7">The sequence shown here is derived from an EMBL/GenBank/DDBJ whole genome shotgun (WGS) entry which is preliminary data.</text>
</comment>
<evidence type="ECO:0000313" key="8">
    <source>
        <dbReference type="Proteomes" id="UP001521150"/>
    </source>
</evidence>
<feature type="transmembrane region" description="Helical" evidence="5">
    <location>
        <begin position="38"/>
        <end position="56"/>
    </location>
</feature>
<sequence>MMEVLVAAVLLWAAVFKLRGGSKRSALGKLVGKHRTKTAFRIIGVVEIGLAISLPVPAGKWAVAAWFLGLFGYLMWARVAAPDSSCGCLSDKFAPVGMRAIVRSLVLAGAVFLPWQAVMAAVAIVLLSAERDGERATAVFAVPLQRDEPEAVRFALA</sequence>
<dbReference type="Proteomes" id="UP001521150">
    <property type="component" value="Unassembled WGS sequence"/>
</dbReference>
<dbReference type="Pfam" id="PF07291">
    <property type="entry name" value="MauE"/>
    <property type="match status" value="1"/>
</dbReference>
<evidence type="ECO:0000256" key="4">
    <source>
        <dbReference type="ARBA" id="ARBA00023136"/>
    </source>
</evidence>
<accession>A0ABS8ZIE7</accession>
<dbReference type="EMBL" id="JAJVCN010000003">
    <property type="protein sequence ID" value="MCE7007576.1"/>
    <property type="molecule type" value="Genomic_DNA"/>
</dbReference>
<gene>
    <name evidence="7" type="ORF">LWC34_32850</name>
</gene>
<feature type="transmembrane region" description="Helical" evidence="5">
    <location>
        <begin position="101"/>
        <end position="127"/>
    </location>
</feature>
<dbReference type="InterPro" id="IPR009908">
    <property type="entry name" value="Methylamine_util_MauE"/>
</dbReference>
<keyword evidence="3 5" id="KW-1133">Transmembrane helix</keyword>
<feature type="domain" description="Methylamine utilisation protein MauE" evidence="6">
    <location>
        <begin position="3"/>
        <end position="115"/>
    </location>
</feature>
<proteinExistence type="predicted"/>
<evidence type="ECO:0000313" key="7">
    <source>
        <dbReference type="EMBL" id="MCE7007576.1"/>
    </source>
</evidence>
<keyword evidence="4 5" id="KW-0472">Membrane</keyword>
<comment type="subcellular location">
    <subcellularLocation>
        <location evidence="1">Membrane</location>
        <topology evidence="1">Multi-pass membrane protein</topology>
    </subcellularLocation>
</comment>
<keyword evidence="2 5" id="KW-0812">Transmembrane</keyword>
<name>A0ABS8ZIE7_9PSEU</name>
<protein>
    <recommendedName>
        <fullName evidence="6">Methylamine utilisation protein MauE domain-containing protein</fullName>
    </recommendedName>
</protein>
<evidence type="ECO:0000256" key="2">
    <source>
        <dbReference type="ARBA" id="ARBA00022692"/>
    </source>
</evidence>
<evidence type="ECO:0000259" key="6">
    <source>
        <dbReference type="Pfam" id="PF07291"/>
    </source>
</evidence>
<reference evidence="7 8" key="1">
    <citation type="submission" date="2021-12" db="EMBL/GenBank/DDBJ databases">
        <title>Genome sequence of Kibdelosporangium philippinense ATCC 49844.</title>
        <authorList>
            <person name="Fedorov E.A."/>
            <person name="Omeragic M."/>
            <person name="Shalygina K.F."/>
            <person name="Maclea K.S."/>
        </authorList>
    </citation>
    <scope>NUCLEOTIDE SEQUENCE [LARGE SCALE GENOMIC DNA]</scope>
    <source>
        <strain evidence="7 8">ATCC 49844</strain>
    </source>
</reference>
<organism evidence="7 8">
    <name type="scientific">Kibdelosporangium philippinense</name>
    <dbReference type="NCBI Taxonomy" id="211113"/>
    <lineage>
        <taxon>Bacteria</taxon>
        <taxon>Bacillati</taxon>
        <taxon>Actinomycetota</taxon>
        <taxon>Actinomycetes</taxon>
        <taxon>Pseudonocardiales</taxon>
        <taxon>Pseudonocardiaceae</taxon>
        <taxon>Kibdelosporangium</taxon>
    </lineage>
</organism>
<evidence type="ECO:0000256" key="1">
    <source>
        <dbReference type="ARBA" id="ARBA00004141"/>
    </source>
</evidence>
<evidence type="ECO:0000256" key="5">
    <source>
        <dbReference type="SAM" id="Phobius"/>
    </source>
</evidence>
<keyword evidence="8" id="KW-1185">Reference proteome</keyword>
<evidence type="ECO:0000256" key="3">
    <source>
        <dbReference type="ARBA" id="ARBA00022989"/>
    </source>
</evidence>